<comment type="caution">
    <text evidence="1">The sequence shown here is derived from an EMBL/GenBank/DDBJ whole genome shotgun (WGS) entry which is preliminary data.</text>
</comment>
<evidence type="ECO:0000313" key="2">
    <source>
        <dbReference type="Proteomes" id="UP001234178"/>
    </source>
</evidence>
<evidence type="ECO:0000313" key="1">
    <source>
        <dbReference type="EMBL" id="KAK4003551.1"/>
    </source>
</evidence>
<name>A0ABQ9YSN4_9CRUS</name>
<organism evidence="1 2">
    <name type="scientific">Daphnia magna</name>
    <dbReference type="NCBI Taxonomy" id="35525"/>
    <lineage>
        <taxon>Eukaryota</taxon>
        <taxon>Metazoa</taxon>
        <taxon>Ecdysozoa</taxon>
        <taxon>Arthropoda</taxon>
        <taxon>Crustacea</taxon>
        <taxon>Branchiopoda</taxon>
        <taxon>Diplostraca</taxon>
        <taxon>Cladocera</taxon>
        <taxon>Anomopoda</taxon>
        <taxon>Daphniidae</taxon>
        <taxon>Daphnia</taxon>
    </lineage>
</organism>
<reference evidence="1 2" key="1">
    <citation type="journal article" date="2023" name="Nucleic Acids Res.">
        <title>The hologenome of Daphnia magna reveals possible DNA methylation and microbiome-mediated evolution of the host genome.</title>
        <authorList>
            <person name="Chaturvedi A."/>
            <person name="Li X."/>
            <person name="Dhandapani V."/>
            <person name="Marshall H."/>
            <person name="Kissane S."/>
            <person name="Cuenca-Cambronero M."/>
            <person name="Asole G."/>
            <person name="Calvet F."/>
            <person name="Ruiz-Romero M."/>
            <person name="Marangio P."/>
            <person name="Guigo R."/>
            <person name="Rago D."/>
            <person name="Mirbahai L."/>
            <person name="Eastwood N."/>
            <person name="Colbourne J.K."/>
            <person name="Zhou J."/>
            <person name="Mallon E."/>
            <person name="Orsini L."/>
        </authorList>
    </citation>
    <scope>NUCLEOTIDE SEQUENCE [LARGE SCALE GENOMIC DNA]</scope>
    <source>
        <strain evidence="1">LRV0_1</strain>
    </source>
</reference>
<keyword evidence="2" id="KW-1185">Reference proteome</keyword>
<proteinExistence type="predicted"/>
<gene>
    <name evidence="1" type="ORF">OUZ56_005308</name>
</gene>
<accession>A0ABQ9YSN4</accession>
<dbReference type="Proteomes" id="UP001234178">
    <property type="component" value="Unassembled WGS sequence"/>
</dbReference>
<protein>
    <submittedName>
        <fullName evidence="1">Uncharacterized protein</fullName>
    </submittedName>
</protein>
<dbReference type="EMBL" id="JAOYFB010000001">
    <property type="protein sequence ID" value="KAK4003551.1"/>
    <property type="molecule type" value="Genomic_DNA"/>
</dbReference>
<sequence length="86" mass="10064">MTVTTGFNLAPCYYVIPHCMDVLINQDVLAWETWVKWVSCLNLFPHWDFIDPSVFTGLTILDYRDWQASRFDHLRSLGCNSDDDSF</sequence>